<evidence type="ECO:0000256" key="1">
    <source>
        <dbReference type="ARBA" id="ARBA00004571"/>
    </source>
</evidence>
<dbReference type="PANTHER" id="PTHR30069">
    <property type="entry name" value="TONB-DEPENDENT OUTER MEMBRANE RECEPTOR"/>
    <property type="match status" value="1"/>
</dbReference>
<comment type="subcellular location">
    <subcellularLocation>
        <location evidence="1 12">Cell outer membrane</location>
        <topology evidence="1 12">Multi-pass membrane protein</topology>
    </subcellularLocation>
</comment>
<evidence type="ECO:0000256" key="11">
    <source>
        <dbReference type="ARBA" id="ARBA00023237"/>
    </source>
</evidence>
<keyword evidence="4 12" id="KW-1134">Transmembrane beta strand</keyword>
<dbReference type="Gene3D" id="2.170.130.10">
    <property type="entry name" value="TonB-dependent receptor, plug domain"/>
    <property type="match status" value="1"/>
</dbReference>
<comment type="similarity">
    <text evidence="2 12 13">Belongs to the TonB-dependent receptor family.</text>
</comment>
<evidence type="ECO:0000259" key="14">
    <source>
        <dbReference type="SMART" id="SM00965"/>
    </source>
</evidence>
<reference evidence="15 16" key="1">
    <citation type="journal article" date="2012" name="J. Bacteriol.">
        <title>Genome Sequence of Nitratireductor aquibiodomus Strain RA22.</title>
        <authorList>
            <person name="Singh A."/>
            <person name="Jangir P.K."/>
            <person name="Kumari C."/>
            <person name="Sharma R."/>
        </authorList>
    </citation>
    <scope>NUCLEOTIDE SEQUENCE [LARGE SCALE GENOMIC DNA]</scope>
    <source>
        <strain evidence="15 16">RA22</strain>
    </source>
</reference>
<evidence type="ECO:0000256" key="2">
    <source>
        <dbReference type="ARBA" id="ARBA00009810"/>
    </source>
</evidence>
<keyword evidence="8 13" id="KW-0798">TonB box</keyword>
<dbReference type="SMART" id="SM00965">
    <property type="entry name" value="STN"/>
    <property type="match status" value="1"/>
</dbReference>
<keyword evidence="7" id="KW-0408">Iron</keyword>
<dbReference type="Pfam" id="PF07715">
    <property type="entry name" value="Plug"/>
    <property type="match status" value="1"/>
</dbReference>
<dbReference type="GO" id="GO:0009279">
    <property type="term" value="C:cell outer membrane"/>
    <property type="evidence" value="ECO:0007669"/>
    <property type="project" value="UniProtKB-SubCell"/>
</dbReference>
<keyword evidence="10 15" id="KW-0675">Receptor</keyword>
<dbReference type="InterPro" id="IPR000531">
    <property type="entry name" value="Beta-barrel_TonB"/>
</dbReference>
<comment type="caution">
    <text evidence="15">The sequence shown here is derived from an EMBL/GenBank/DDBJ whole genome shotgun (WGS) entry which is preliminary data.</text>
</comment>
<dbReference type="Gene3D" id="3.55.50.30">
    <property type="match status" value="1"/>
</dbReference>
<evidence type="ECO:0000256" key="8">
    <source>
        <dbReference type="ARBA" id="ARBA00023077"/>
    </source>
</evidence>
<keyword evidence="5" id="KW-0410">Iron transport</keyword>
<evidence type="ECO:0000313" key="16">
    <source>
        <dbReference type="Proteomes" id="UP000004622"/>
    </source>
</evidence>
<dbReference type="InterPro" id="IPR037066">
    <property type="entry name" value="Plug_dom_sf"/>
</dbReference>
<evidence type="ECO:0000256" key="12">
    <source>
        <dbReference type="PROSITE-ProRule" id="PRU01360"/>
    </source>
</evidence>
<evidence type="ECO:0000256" key="5">
    <source>
        <dbReference type="ARBA" id="ARBA00022496"/>
    </source>
</evidence>
<keyword evidence="5" id="KW-0406">Ion transport</keyword>
<keyword evidence="11 12" id="KW-0998">Cell outer membrane</keyword>
<dbReference type="PANTHER" id="PTHR30069:SF41">
    <property type="entry name" value="HEME_HEMOPEXIN UTILIZATION PROTEIN C"/>
    <property type="match status" value="1"/>
</dbReference>
<keyword evidence="3 12" id="KW-0813">Transport</keyword>
<dbReference type="CDD" id="cd01347">
    <property type="entry name" value="ligand_gated_channel"/>
    <property type="match status" value="1"/>
</dbReference>
<dbReference type="PATRIC" id="fig|1189611.3.peg.86"/>
<dbReference type="PROSITE" id="PS52016">
    <property type="entry name" value="TONB_DEPENDENT_REC_3"/>
    <property type="match status" value="1"/>
</dbReference>
<evidence type="ECO:0000256" key="3">
    <source>
        <dbReference type="ARBA" id="ARBA00022448"/>
    </source>
</evidence>
<dbReference type="Gene3D" id="2.40.170.20">
    <property type="entry name" value="TonB-dependent receptor, beta-barrel domain"/>
    <property type="match status" value="1"/>
</dbReference>
<dbReference type="Pfam" id="PF07660">
    <property type="entry name" value="STN"/>
    <property type="match status" value="1"/>
</dbReference>
<accession>I5C8Q4</accession>
<evidence type="ECO:0000256" key="7">
    <source>
        <dbReference type="ARBA" id="ARBA00023004"/>
    </source>
</evidence>
<evidence type="ECO:0000256" key="6">
    <source>
        <dbReference type="ARBA" id="ARBA00022692"/>
    </source>
</evidence>
<evidence type="ECO:0000256" key="9">
    <source>
        <dbReference type="ARBA" id="ARBA00023136"/>
    </source>
</evidence>
<dbReference type="InterPro" id="IPR039426">
    <property type="entry name" value="TonB-dep_rcpt-like"/>
</dbReference>
<evidence type="ECO:0000256" key="10">
    <source>
        <dbReference type="ARBA" id="ARBA00023170"/>
    </source>
</evidence>
<feature type="domain" description="Secretin/TonB short N-terminal" evidence="14">
    <location>
        <begin position="47"/>
        <end position="98"/>
    </location>
</feature>
<dbReference type="GO" id="GO:0044718">
    <property type="term" value="P:siderophore transmembrane transport"/>
    <property type="evidence" value="ECO:0007669"/>
    <property type="project" value="TreeGrafter"/>
</dbReference>
<sequence>MVASTAIVPVCGVVSARAQTTAQVTAFNIPAQPLAAALSAFANQAGLKLAYPASLASGRTAPAVQGSYSSNEALRRLLSGTGLSHQINASGTVTIADRVSSAHAPVAADGSLMLGVIEVLGGNANSAVYAPYETAAATAHIDEATIERYRGSDPTDMFRGMPGVASANARNGSGGIDMNVRGMQGLGRVVTKIDGSSNSVTVPQGYQGYSNRTFVDPDFIGGIDITKGSDAASNGIAGTVSMRTIDAKDIVEEGKRFGFRVKGGFGTNSSKPTPGAFGGYQFPGNAWSPPVATPSPDGMDRPSFLKPTNGHGSAVAAFYDEKYDFLVGYAYRKRGNYHAGKNGPVAKPYKSGPRELCNSWGWCTNWPEYVEVGGIANYRPGEEVLNTELETKSTIAKGTLRFGDGQSLKLGYTGFRSEAGDQISWRMQTNRDRPVQRDQTSGTSVDTYTARYKWQPEENDLIDLTANAWLTDMELRKPWNRGTRTWPTPDQFGLPMDFRTGSDVLMWGLDIGNKSRLDTQFGDVNLDYGLSYNYMTTEPSAYTDELSGPYSAYGNKKELGAFVKANWKPIDWLTVDGGLRYDHYWTQDKRPVGPSHYIENSGKRSAGGLSPSLGLTFEPFEDTQIYGRYSYALRTPSLLETVSGGIAVSTITDIEPERASNWEFGVNHTRQGLFSADDRAMVKLGYFDWTIDNYVARHVGYMPNGYFGSFMYNMDKAKFSGVELSGRYENAGFTAELSANYYTNVEFCPKDTGCANETIYSDFATNQVPPEYMIGLSLSQKLLEDRLTLGGRVTHVGPRAAGHTNIDGQGAGQFISLIKWDPYTLVDVFAEYKFTDNLTATFRVENLTDEFYVDPISLMQRPGPGRTFYASMTAKF</sequence>
<evidence type="ECO:0000256" key="13">
    <source>
        <dbReference type="RuleBase" id="RU003357"/>
    </source>
</evidence>
<proteinExistence type="inferred from homology"/>
<dbReference type="InterPro" id="IPR012910">
    <property type="entry name" value="Plug_dom"/>
</dbReference>
<organism evidence="15 16">
    <name type="scientific">Nitratireductor aquibiodomus RA22</name>
    <dbReference type="NCBI Taxonomy" id="1189611"/>
    <lineage>
        <taxon>Bacteria</taxon>
        <taxon>Pseudomonadati</taxon>
        <taxon>Pseudomonadota</taxon>
        <taxon>Alphaproteobacteria</taxon>
        <taxon>Hyphomicrobiales</taxon>
        <taxon>Phyllobacteriaceae</taxon>
        <taxon>Nitratireductor</taxon>
    </lineage>
</organism>
<dbReference type="Pfam" id="PF00593">
    <property type="entry name" value="TonB_dep_Rec_b-barrel"/>
    <property type="match status" value="1"/>
</dbReference>
<name>I5C8Q4_9HYPH</name>
<dbReference type="EMBL" id="AJXZ01000001">
    <property type="protein sequence ID" value="EIM78206.1"/>
    <property type="molecule type" value="Genomic_DNA"/>
</dbReference>
<keyword evidence="9 12" id="KW-0472">Membrane</keyword>
<dbReference type="InterPro" id="IPR011662">
    <property type="entry name" value="Secretin/TonB_short_N"/>
</dbReference>
<keyword evidence="6 12" id="KW-0812">Transmembrane</keyword>
<dbReference type="SUPFAM" id="SSF56935">
    <property type="entry name" value="Porins"/>
    <property type="match status" value="1"/>
</dbReference>
<dbReference type="InterPro" id="IPR036942">
    <property type="entry name" value="Beta-barrel_TonB_sf"/>
</dbReference>
<protein>
    <submittedName>
        <fullName evidence="15">Heme receptor</fullName>
    </submittedName>
</protein>
<gene>
    <name evidence="15" type="ORF">A33O_00425</name>
</gene>
<evidence type="ECO:0000256" key="4">
    <source>
        <dbReference type="ARBA" id="ARBA00022452"/>
    </source>
</evidence>
<dbReference type="AlphaFoldDB" id="I5C8Q4"/>
<dbReference type="Proteomes" id="UP000004622">
    <property type="component" value="Unassembled WGS sequence"/>
</dbReference>
<dbReference type="GO" id="GO:0015344">
    <property type="term" value="F:siderophore uptake transmembrane transporter activity"/>
    <property type="evidence" value="ECO:0007669"/>
    <property type="project" value="TreeGrafter"/>
</dbReference>
<evidence type="ECO:0000313" key="15">
    <source>
        <dbReference type="EMBL" id="EIM78206.1"/>
    </source>
</evidence>